<reference evidence="1 2" key="1">
    <citation type="submission" date="2014-09" db="EMBL/GenBank/DDBJ databases">
        <title>Whole genome shotgun sequence of Escherichia vulneris NBRC 102420.</title>
        <authorList>
            <person name="Yoshida Y."/>
            <person name="Hosoyama A."/>
            <person name="Tsuchikane K."/>
            <person name="Ohji S."/>
            <person name="Ichikawa N."/>
            <person name="Kimura A."/>
            <person name="Yamazoe A."/>
            <person name="Ezaki T."/>
            <person name="Fujita N."/>
        </authorList>
    </citation>
    <scope>NUCLEOTIDE SEQUENCE [LARGE SCALE GENOMIC DNA]</scope>
    <source>
        <strain evidence="1 2">NBRC 102420</strain>
    </source>
</reference>
<dbReference type="RefSeq" id="WP_042389649.1">
    <property type="nucleotide sequence ID" value="NZ_BBMZ01000007.1"/>
</dbReference>
<gene>
    <name evidence="1" type="ORF">EV102420_07_01870</name>
</gene>
<comment type="caution">
    <text evidence="1">The sequence shown here is derived from an EMBL/GenBank/DDBJ whole genome shotgun (WGS) entry which is preliminary data.</text>
</comment>
<name>A0A090VQG6_PSEVU</name>
<dbReference type="STRING" id="1115515.EV102420_07_01870"/>
<dbReference type="eggNOG" id="ENOG50346YD">
    <property type="taxonomic scope" value="Bacteria"/>
</dbReference>
<keyword evidence="2" id="KW-1185">Reference proteome</keyword>
<evidence type="ECO:0000313" key="2">
    <source>
        <dbReference type="Proteomes" id="UP000029462"/>
    </source>
</evidence>
<accession>A0A090VQG6</accession>
<sequence length="359" mass="40566">MSWDNIRSVNTIRIWTDYSDSTQGHLFVNDNHRLKLYVGIIFDLIEGTTEGPTDDEVRSAITLVNNMDAGPLKYLTIVDGNRYTAVYDPYHAQAVDTDDASDVDDGVYNNVLTYYVSSPSSVNAETFSENVALTLEYHGTSSDGTAKDIFVDTSAVADKGGFATYASVVCYPAKLYGNKGENRTCITYSSTEVAEDDCWDVDDGHYKHDNDQFHVIRFYIDDPYFKLFYFDGCTEPDSSVVHNPYYRYREYIQGNPQYDHLYNAFFPNVRCNNSELTLDFDTKIAVRPDEDGMIAVTENITVHQQQNQITFLGARTTVKSCDIIDKSTYVYLRVYDQFGNNAYVVAFSNADDALVKSVS</sequence>
<dbReference type="AlphaFoldDB" id="A0A090VQG6"/>
<protein>
    <submittedName>
        <fullName evidence="1">Uncharacterized protein</fullName>
    </submittedName>
</protein>
<proteinExistence type="predicted"/>
<dbReference type="OrthoDB" id="6624450at2"/>
<dbReference type="Proteomes" id="UP000029462">
    <property type="component" value="Unassembled WGS sequence"/>
</dbReference>
<dbReference type="EMBL" id="BBMZ01000007">
    <property type="protein sequence ID" value="GAL57367.1"/>
    <property type="molecule type" value="Genomic_DNA"/>
</dbReference>
<evidence type="ECO:0000313" key="1">
    <source>
        <dbReference type="EMBL" id="GAL57367.1"/>
    </source>
</evidence>
<organism evidence="1 2">
    <name type="scientific">Pseudescherichia vulneris NBRC 102420</name>
    <dbReference type="NCBI Taxonomy" id="1115515"/>
    <lineage>
        <taxon>Bacteria</taxon>
        <taxon>Pseudomonadati</taxon>
        <taxon>Pseudomonadota</taxon>
        <taxon>Gammaproteobacteria</taxon>
        <taxon>Enterobacterales</taxon>
        <taxon>Enterobacteriaceae</taxon>
        <taxon>Pseudescherichia</taxon>
    </lineage>
</organism>